<comment type="caution">
    <text evidence="1">The sequence shown here is derived from an EMBL/GenBank/DDBJ whole genome shotgun (WGS) entry which is preliminary data.</text>
</comment>
<sequence length="61" mass="7382">MGKEKTIYRLQDIEKKNRNFVENPVENEENSDNFRKLIAEIIVEIIIKRKRNGCDRVYKNK</sequence>
<proteinExistence type="predicted"/>
<accession>A0A562TVM6</accession>
<dbReference type="AlphaFoldDB" id="A0A562TVM6"/>
<gene>
    <name evidence="1" type="ORF">JN11_03454</name>
</gene>
<evidence type="ECO:0000313" key="2">
    <source>
        <dbReference type="Proteomes" id="UP000317010"/>
    </source>
</evidence>
<dbReference type="EMBL" id="VLLI01000010">
    <property type="protein sequence ID" value="TWI97632.1"/>
    <property type="molecule type" value="Genomic_DNA"/>
</dbReference>
<reference evidence="1 2" key="1">
    <citation type="submission" date="2019-07" db="EMBL/GenBank/DDBJ databases">
        <title>Genomic Encyclopedia of Archaeal and Bacterial Type Strains, Phase II (KMG-II): from individual species to whole genera.</title>
        <authorList>
            <person name="Goeker M."/>
        </authorList>
    </citation>
    <scope>NUCLEOTIDE SEQUENCE [LARGE SCALE GENOMIC DNA]</scope>
    <source>
        <strain evidence="1 2">ATCC BAA-1854</strain>
    </source>
</reference>
<organism evidence="1 2">
    <name type="scientific">Mucilaginibacter frigoritolerans</name>
    <dbReference type="NCBI Taxonomy" id="652788"/>
    <lineage>
        <taxon>Bacteria</taxon>
        <taxon>Pseudomonadati</taxon>
        <taxon>Bacteroidota</taxon>
        <taxon>Sphingobacteriia</taxon>
        <taxon>Sphingobacteriales</taxon>
        <taxon>Sphingobacteriaceae</taxon>
        <taxon>Mucilaginibacter</taxon>
    </lineage>
</organism>
<evidence type="ECO:0000313" key="1">
    <source>
        <dbReference type="EMBL" id="TWI97632.1"/>
    </source>
</evidence>
<keyword evidence="2" id="KW-1185">Reference proteome</keyword>
<name>A0A562TVM6_9SPHI</name>
<protein>
    <submittedName>
        <fullName evidence="1">Uncharacterized protein</fullName>
    </submittedName>
</protein>
<dbReference type="Proteomes" id="UP000317010">
    <property type="component" value="Unassembled WGS sequence"/>
</dbReference>